<dbReference type="Pfam" id="PF00512">
    <property type="entry name" value="HisKA"/>
    <property type="match status" value="1"/>
</dbReference>
<dbReference type="Pfam" id="PF02518">
    <property type="entry name" value="HATPase_c"/>
    <property type="match status" value="1"/>
</dbReference>
<dbReference type="PRINTS" id="PR00344">
    <property type="entry name" value="BCTRLSENSOR"/>
</dbReference>
<dbReference type="InterPro" id="IPR003661">
    <property type="entry name" value="HisK_dim/P_dom"/>
</dbReference>
<feature type="domain" description="Histidine kinase" evidence="13">
    <location>
        <begin position="289"/>
        <end position="512"/>
    </location>
</feature>
<dbReference type="InterPro" id="IPR036097">
    <property type="entry name" value="HisK_dim/P_sf"/>
</dbReference>
<dbReference type="GO" id="GO:0005886">
    <property type="term" value="C:plasma membrane"/>
    <property type="evidence" value="ECO:0007669"/>
    <property type="project" value="UniProtKB-SubCell"/>
</dbReference>
<organism evidence="15 16">
    <name type="scientific">Candidatus Nitronauta litoralis</name>
    <dbReference type="NCBI Taxonomy" id="2705533"/>
    <lineage>
        <taxon>Bacteria</taxon>
        <taxon>Pseudomonadati</taxon>
        <taxon>Nitrospinota/Tectimicrobiota group</taxon>
        <taxon>Nitrospinota</taxon>
        <taxon>Nitrospinia</taxon>
        <taxon>Nitrospinales</taxon>
        <taxon>Nitrospinaceae</taxon>
        <taxon>Candidatus Nitronauta</taxon>
    </lineage>
</organism>
<dbReference type="KEGG" id="nli:G3M70_05370"/>
<evidence type="ECO:0000259" key="13">
    <source>
        <dbReference type="PROSITE" id="PS50109"/>
    </source>
</evidence>
<accession>A0A7T0BUV4</accession>
<dbReference type="Gene3D" id="1.10.287.130">
    <property type="match status" value="1"/>
</dbReference>
<sequence length="523" mass="58895">MLKNKVKFSGFLSDLPIKTKILLSILSVLFLVMITFITLTLDSNRKLVLQVSKSEIINFTHLSAEALGYGLSNLNLEYIRNIINRMKNEPRLSSLLILDNQSNVIAGLNQEGLQNISVKELLNQKEPLVKNEEICWAVPIKGYDPETLKEKILGSFVVEFSLKSIYERILNEQIRFFLIAAGVMLFGIAVSILLARQISNPIAQLVKISRQVGETGDYQLRAEKKTGGEMGMLVDHYNKMLSQIEKQNISILNSKESLAIKVRERTQDLEKAKEVAENANRAKTDFLSRMSHELRTPLNAILGFSQLLKMRGWNVQTDIREQNEKSIDHIFAAGNHLHSLINEVLTLSQIESGGCILNLEPVDMVLLAHETETMLQPMAQKYNVTLDCGNLPHNHLVIKADPKRIRQVLNNLISNAIKFNRPSGKVEIRIKTDEENQLTLIVRDTGMGVPGDKAETIFEPFERLDWEFSKIEGMGIGLSISKNLIEAMGGRIGFESEVGIGTTFYFTMPLYFGETSDKETSAY</sequence>
<feature type="domain" description="HAMP" evidence="14">
    <location>
        <begin position="196"/>
        <end position="249"/>
    </location>
</feature>
<comment type="catalytic activity">
    <reaction evidence="1">
        <text>ATP + protein L-histidine = ADP + protein N-phospho-L-histidine.</text>
        <dbReference type="EC" id="2.7.13.3"/>
    </reaction>
</comment>
<dbReference type="InterPro" id="IPR004358">
    <property type="entry name" value="Sig_transdc_His_kin-like_C"/>
</dbReference>
<dbReference type="Pfam" id="PF00672">
    <property type="entry name" value="HAMP"/>
    <property type="match status" value="1"/>
</dbReference>
<keyword evidence="11 12" id="KW-0472">Membrane</keyword>
<dbReference type="PROSITE" id="PS50109">
    <property type="entry name" value="HIS_KIN"/>
    <property type="match status" value="1"/>
</dbReference>
<dbReference type="SMART" id="SM00387">
    <property type="entry name" value="HATPase_c"/>
    <property type="match status" value="1"/>
</dbReference>
<evidence type="ECO:0000256" key="7">
    <source>
        <dbReference type="ARBA" id="ARBA00022741"/>
    </source>
</evidence>
<dbReference type="InterPro" id="IPR003660">
    <property type="entry name" value="HAMP_dom"/>
</dbReference>
<name>A0A7T0BUV4_9BACT</name>
<feature type="transmembrane region" description="Helical" evidence="12">
    <location>
        <begin position="176"/>
        <end position="195"/>
    </location>
</feature>
<dbReference type="CDD" id="cd06225">
    <property type="entry name" value="HAMP"/>
    <property type="match status" value="1"/>
</dbReference>
<dbReference type="GO" id="GO:0000155">
    <property type="term" value="F:phosphorelay sensor kinase activity"/>
    <property type="evidence" value="ECO:0007669"/>
    <property type="project" value="InterPro"/>
</dbReference>
<evidence type="ECO:0000313" key="15">
    <source>
        <dbReference type="EMBL" id="QPJ61348.1"/>
    </source>
</evidence>
<evidence type="ECO:0000256" key="5">
    <source>
        <dbReference type="ARBA" id="ARBA00022553"/>
    </source>
</evidence>
<dbReference type="GO" id="GO:0005524">
    <property type="term" value="F:ATP binding"/>
    <property type="evidence" value="ECO:0007669"/>
    <property type="project" value="UniProtKB-KW"/>
</dbReference>
<keyword evidence="12" id="KW-1133">Transmembrane helix</keyword>
<keyword evidence="9" id="KW-0067">ATP-binding</keyword>
<dbReference type="SMART" id="SM00388">
    <property type="entry name" value="HisKA"/>
    <property type="match status" value="1"/>
</dbReference>
<dbReference type="CDD" id="cd16922">
    <property type="entry name" value="HATPase_EvgS-ArcB-TorS-like"/>
    <property type="match status" value="1"/>
</dbReference>
<dbReference type="SUPFAM" id="SSF55874">
    <property type="entry name" value="ATPase domain of HSP90 chaperone/DNA topoisomerase II/histidine kinase"/>
    <property type="match status" value="1"/>
</dbReference>
<feature type="transmembrane region" description="Helical" evidence="12">
    <location>
        <begin position="21"/>
        <end position="41"/>
    </location>
</feature>
<evidence type="ECO:0000256" key="4">
    <source>
        <dbReference type="ARBA" id="ARBA00022475"/>
    </source>
</evidence>
<dbReference type="PANTHER" id="PTHR43711">
    <property type="entry name" value="TWO-COMPONENT HISTIDINE KINASE"/>
    <property type="match status" value="1"/>
</dbReference>
<dbReference type="PANTHER" id="PTHR43711:SF26">
    <property type="entry name" value="SENSOR HISTIDINE KINASE RCSC"/>
    <property type="match status" value="1"/>
</dbReference>
<dbReference type="InterPro" id="IPR050736">
    <property type="entry name" value="Sensor_HK_Regulatory"/>
</dbReference>
<keyword evidence="6" id="KW-0808">Transferase</keyword>
<keyword evidence="10" id="KW-0902">Two-component regulatory system</keyword>
<evidence type="ECO:0000256" key="6">
    <source>
        <dbReference type="ARBA" id="ARBA00022679"/>
    </source>
</evidence>
<evidence type="ECO:0000256" key="10">
    <source>
        <dbReference type="ARBA" id="ARBA00023012"/>
    </source>
</evidence>
<reference evidence="15 16" key="1">
    <citation type="submission" date="2020-02" db="EMBL/GenBank/DDBJ databases">
        <title>Genomic and physiological characterization of two novel Nitrospinaceae genera.</title>
        <authorList>
            <person name="Mueller A.J."/>
            <person name="Jung M.-Y."/>
            <person name="Strachan C.R."/>
            <person name="Herbold C.W."/>
            <person name="Kirkegaard R.H."/>
            <person name="Daims H."/>
        </authorList>
    </citation>
    <scope>NUCLEOTIDE SEQUENCE [LARGE SCALE GENOMIC DNA]</scope>
    <source>
        <strain evidence="15">EB</strain>
    </source>
</reference>
<proteinExistence type="predicted"/>
<dbReference type="SUPFAM" id="SSF47384">
    <property type="entry name" value="Homodimeric domain of signal transducing histidine kinase"/>
    <property type="match status" value="1"/>
</dbReference>
<keyword evidence="4" id="KW-1003">Cell membrane</keyword>
<dbReference type="FunFam" id="3.30.565.10:FF:000023">
    <property type="entry name" value="PAS domain-containing sensor histidine kinase"/>
    <property type="match status" value="1"/>
</dbReference>
<evidence type="ECO:0000256" key="3">
    <source>
        <dbReference type="ARBA" id="ARBA00012438"/>
    </source>
</evidence>
<gene>
    <name evidence="15" type="ORF">G3M70_05370</name>
</gene>
<dbReference type="Proteomes" id="UP000594688">
    <property type="component" value="Chromosome"/>
</dbReference>
<dbReference type="InterPro" id="IPR036890">
    <property type="entry name" value="HATPase_C_sf"/>
</dbReference>
<dbReference type="SMART" id="SM00304">
    <property type="entry name" value="HAMP"/>
    <property type="match status" value="1"/>
</dbReference>
<keyword evidence="8" id="KW-0418">Kinase</keyword>
<dbReference type="PROSITE" id="PS50885">
    <property type="entry name" value="HAMP"/>
    <property type="match status" value="1"/>
</dbReference>
<keyword evidence="7" id="KW-0547">Nucleotide-binding</keyword>
<comment type="subcellular location">
    <subcellularLocation>
        <location evidence="2">Cell membrane</location>
    </subcellularLocation>
</comment>
<evidence type="ECO:0000256" key="9">
    <source>
        <dbReference type="ARBA" id="ARBA00022840"/>
    </source>
</evidence>
<dbReference type="CDD" id="cd00082">
    <property type="entry name" value="HisKA"/>
    <property type="match status" value="1"/>
</dbReference>
<keyword evidence="5" id="KW-0597">Phosphoprotein</keyword>
<dbReference type="EMBL" id="CP048685">
    <property type="protein sequence ID" value="QPJ61348.1"/>
    <property type="molecule type" value="Genomic_DNA"/>
</dbReference>
<dbReference type="EC" id="2.7.13.3" evidence="3"/>
<evidence type="ECO:0000256" key="11">
    <source>
        <dbReference type="ARBA" id="ARBA00023136"/>
    </source>
</evidence>
<dbReference type="InterPro" id="IPR005467">
    <property type="entry name" value="His_kinase_dom"/>
</dbReference>
<protein>
    <recommendedName>
        <fullName evidence="3">histidine kinase</fullName>
        <ecNumber evidence="3">2.7.13.3</ecNumber>
    </recommendedName>
</protein>
<evidence type="ECO:0000259" key="14">
    <source>
        <dbReference type="PROSITE" id="PS50885"/>
    </source>
</evidence>
<evidence type="ECO:0000256" key="1">
    <source>
        <dbReference type="ARBA" id="ARBA00000085"/>
    </source>
</evidence>
<dbReference type="AlphaFoldDB" id="A0A7T0BUV4"/>
<feature type="transmembrane region" description="Helical" evidence="12">
    <location>
        <begin position="56"/>
        <end position="76"/>
    </location>
</feature>
<dbReference type="Gene3D" id="6.10.340.10">
    <property type="match status" value="1"/>
</dbReference>
<keyword evidence="12" id="KW-0812">Transmembrane</keyword>
<evidence type="ECO:0000256" key="12">
    <source>
        <dbReference type="SAM" id="Phobius"/>
    </source>
</evidence>
<evidence type="ECO:0000256" key="8">
    <source>
        <dbReference type="ARBA" id="ARBA00022777"/>
    </source>
</evidence>
<dbReference type="InterPro" id="IPR003594">
    <property type="entry name" value="HATPase_dom"/>
</dbReference>
<dbReference type="Gene3D" id="3.30.565.10">
    <property type="entry name" value="Histidine kinase-like ATPase, C-terminal domain"/>
    <property type="match status" value="1"/>
</dbReference>
<evidence type="ECO:0000313" key="16">
    <source>
        <dbReference type="Proteomes" id="UP000594688"/>
    </source>
</evidence>
<evidence type="ECO:0000256" key="2">
    <source>
        <dbReference type="ARBA" id="ARBA00004236"/>
    </source>
</evidence>